<sequence length="220" mass="24258">MKKKLYLIHTINQFMDMIYNPFAKPFLEANEDFEIFNIADDSLLPQTLQAGKLTESVAKRIMHYALAAESNGADGIMVTCTSVNEAAAYARKFVNVPMINIDEPVAKKCVDTGTKIGILATLPTSPIATLRLINEEATRQGKMIEPIIKVVDGAFDILCSGDHARHDELVREALYELAKEVDVITFAQISMSRVQHDDPGVPLFKIGASGFDAIKALMEK</sequence>
<name>A0A3P7P0J6_9FIRM</name>
<keyword evidence="2" id="KW-1185">Reference proteome</keyword>
<dbReference type="Pfam" id="PF01177">
    <property type="entry name" value="Asp_Glu_race"/>
    <property type="match status" value="1"/>
</dbReference>
<protein>
    <submittedName>
        <fullName evidence="1">Asp/Glu racemase</fullName>
    </submittedName>
</protein>
<dbReference type="EMBL" id="LR130778">
    <property type="protein sequence ID" value="VDN48904.1"/>
    <property type="molecule type" value="Genomic_DNA"/>
</dbReference>
<proteinExistence type="predicted"/>
<dbReference type="Gene3D" id="3.40.50.1860">
    <property type="match status" value="2"/>
</dbReference>
<organism evidence="1 2">
    <name type="scientific">Petrocella atlantisensis</name>
    <dbReference type="NCBI Taxonomy" id="2173034"/>
    <lineage>
        <taxon>Bacteria</taxon>
        <taxon>Bacillati</taxon>
        <taxon>Bacillota</taxon>
        <taxon>Clostridia</taxon>
        <taxon>Lachnospirales</taxon>
        <taxon>Vallitaleaceae</taxon>
        <taxon>Petrocella</taxon>
    </lineage>
</organism>
<dbReference type="OrthoDB" id="978447at2"/>
<dbReference type="KEGG" id="cbar:PATL70BA_2992"/>
<dbReference type="AlphaFoldDB" id="A0A3P7P0J6"/>
<gene>
    <name evidence="1" type="ORF">PATL70BA_2992</name>
</gene>
<evidence type="ECO:0000313" key="2">
    <source>
        <dbReference type="Proteomes" id="UP000279029"/>
    </source>
</evidence>
<evidence type="ECO:0000313" key="1">
    <source>
        <dbReference type="EMBL" id="VDN48904.1"/>
    </source>
</evidence>
<dbReference type="InterPro" id="IPR015942">
    <property type="entry name" value="Asp/Glu/hydantoin_racemase"/>
</dbReference>
<reference evidence="1 2" key="1">
    <citation type="submission" date="2018-09" db="EMBL/GenBank/DDBJ databases">
        <authorList>
            <person name="Postec A."/>
        </authorList>
    </citation>
    <scope>NUCLEOTIDE SEQUENCE [LARGE SCALE GENOMIC DNA]</scope>
    <source>
        <strain evidence="1">70B-A</strain>
    </source>
</reference>
<dbReference type="InterPro" id="IPR001920">
    <property type="entry name" value="Asp/Glu_race"/>
</dbReference>
<accession>A0A3P7P0J6</accession>
<dbReference type="RefSeq" id="WP_125137969.1">
    <property type="nucleotide sequence ID" value="NZ_LR130778.1"/>
</dbReference>
<dbReference type="GO" id="GO:0047661">
    <property type="term" value="F:amino-acid racemase activity"/>
    <property type="evidence" value="ECO:0007669"/>
    <property type="project" value="InterPro"/>
</dbReference>
<dbReference type="Proteomes" id="UP000279029">
    <property type="component" value="Chromosome"/>
</dbReference>